<reference evidence="4 5" key="1">
    <citation type="journal article" date="2012" name="Genome Biol. Evol.">
        <title>Nucleomorph genome sequence of the cryptophyte alga Chroomonas mesostigmatica CCMP1168 reveals lineage-specific gene loss and genome complexity.</title>
        <authorList>
            <person name="Moore C.E."/>
            <person name="Curtis B."/>
            <person name="Mills T."/>
            <person name="Tanifuji G."/>
            <person name="Archibald J.M."/>
        </authorList>
    </citation>
    <scope>NUCLEOTIDE SEQUENCE [LARGE SCALE GENOMIC DNA]</scope>
    <source>
        <strain evidence="4 5">CCMP1168</strain>
    </source>
</reference>
<evidence type="ECO:0000256" key="3">
    <source>
        <dbReference type="ARBA" id="ARBA00023274"/>
    </source>
</evidence>
<proteinExistence type="inferred from homology"/>
<keyword evidence="2 4" id="KW-0689">Ribosomal protein</keyword>
<evidence type="ECO:0000256" key="2">
    <source>
        <dbReference type="ARBA" id="ARBA00022980"/>
    </source>
</evidence>
<dbReference type="HAMAP" id="MF_01337_A">
    <property type="entry name" value="Ribosomal_uL18_A"/>
    <property type="match status" value="1"/>
</dbReference>
<dbReference type="GO" id="GO:0003735">
    <property type="term" value="F:structural constituent of ribosome"/>
    <property type="evidence" value="ECO:0007669"/>
    <property type="project" value="InterPro"/>
</dbReference>
<keyword evidence="3" id="KW-0687">Ribonucleoprotein</keyword>
<dbReference type="PRINTS" id="PR00058">
    <property type="entry name" value="RIBOSOMALL5"/>
</dbReference>
<dbReference type="PANTHER" id="PTHR23410">
    <property type="entry name" value="RIBOSOMAL PROTEIN L5-RELATED"/>
    <property type="match status" value="1"/>
</dbReference>
<keyword evidence="4" id="KW-0542">Nucleomorph</keyword>
<dbReference type="SUPFAM" id="SSF53137">
    <property type="entry name" value="Translational machinery components"/>
    <property type="match status" value="1"/>
</dbReference>
<dbReference type="InterPro" id="IPR005485">
    <property type="entry name" value="Rbsml_uL18_euk_arch"/>
</dbReference>
<dbReference type="GO" id="GO:0008097">
    <property type="term" value="F:5S rRNA binding"/>
    <property type="evidence" value="ECO:0007669"/>
    <property type="project" value="InterPro"/>
</dbReference>
<dbReference type="GO" id="GO:0022625">
    <property type="term" value="C:cytosolic large ribosomal subunit"/>
    <property type="evidence" value="ECO:0007669"/>
    <property type="project" value="TreeGrafter"/>
</dbReference>
<gene>
    <name evidence="4" type="primary">rpl5</name>
    <name evidence="4" type="ORF">CMESO_459</name>
</gene>
<dbReference type="Pfam" id="PF17144">
    <property type="entry name" value="Ribosomal_L5e"/>
    <property type="match status" value="1"/>
</dbReference>
<dbReference type="GO" id="GO:0006412">
    <property type="term" value="P:translation"/>
    <property type="evidence" value="ECO:0007669"/>
    <property type="project" value="InterPro"/>
</dbReference>
<dbReference type="EMBL" id="CP003682">
    <property type="protein sequence ID" value="AFP65608.1"/>
    <property type="molecule type" value="Genomic_DNA"/>
</dbReference>
<dbReference type="GO" id="GO:0000027">
    <property type="term" value="P:ribosomal large subunit assembly"/>
    <property type="evidence" value="ECO:0007669"/>
    <property type="project" value="TreeGrafter"/>
</dbReference>
<organism evidence="4 5">
    <name type="scientific">Chroomonas mesostigmatica CCMP1168</name>
    <dbReference type="NCBI Taxonomy" id="1195612"/>
    <lineage>
        <taxon>Eukaryota</taxon>
        <taxon>Cryptophyceae</taxon>
        <taxon>Pyrenomonadales</taxon>
        <taxon>Chroomonadaceae</taxon>
        <taxon>Chroomonas</taxon>
    </lineage>
</organism>
<evidence type="ECO:0000313" key="4">
    <source>
        <dbReference type="EMBL" id="AFP65608.1"/>
    </source>
</evidence>
<dbReference type="InterPro" id="IPR057268">
    <property type="entry name" value="Ribosomal_L18"/>
</dbReference>
<accession>J7G8P4</accession>
<name>J7G8P4_9CRYP</name>
<protein>
    <submittedName>
        <fullName evidence="4">60S ribosomal protein L5</fullName>
    </submittedName>
</protein>
<dbReference type="Gene3D" id="3.30.420.100">
    <property type="match status" value="1"/>
</dbReference>
<comment type="similarity">
    <text evidence="1">Belongs to the universal ribosomal protein uL18 family.</text>
</comment>
<dbReference type="Proteomes" id="UP000243348">
    <property type="component" value="Nucleomorph 3"/>
</dbReference>
<sequence length="240" mass="27909">MSFLKIKKNNAYHSRFQVKWRRRREGKTDYYSRKRMICQDKRKYTSPKYRMVVRKTKKNIICQFIQPKIEGDHVLSVVYSKNLKDFGIPLSYTSFPSSYLSGLLLGKTISKNKFLQLKKKIKNEKPFLKPIYAILDIGLGRTTTGHKIFAAMKGAIDGGIAIPHKETRFPKQPGESHVNTEKDSINSRVQGHQIAEYMESIKEEDEDFYIRQFSSAVKEKIEPKSFVLIFQKGFEAINSQ</sequence>
<evidence type="ECO:0000313" key="5">
    <source>
        <dbReference type="Proteomes" id="UP000243348"/>
    </source>
</evidence>
<dbReference type="CDD" id="cd00432">
    <property type="entry name" value="Ribosomal_L18_L5e"/>
    <property type="match status" value="1"/>
</dbReference>
<dbReference type="PANTHER" id="PTHR23410:SF12">
    <property type="entry name" value="LARGE RIBOSOMAL SUBUNIT PROTEIN UL18"/>
    <property type="match status" value="1"/>
</dbReference>
<geneLocation type="nucleomorph" evidence="4"/>
<evidence type="ECO:0000256" key="1">
    <source>
        <dbReference type="ARBA" id="ARBA00007116"/>
    </source>
</evidence>
<dbReference type="AlphaFoldDB" id="J7G8P4"/>